<feature type="region of interest" description="Disordered" evidence="1">
    <location>
        <begin position="303"/>
        <end position="323"/>
    </location>
</feature>
<evidence type="ECO:0000313" key="2">
    <source>
        <dbReference type="EMBL" id="JAV19562.1"/>
    </source>
</evidence>
<dbReference type="InterPro" id="IPR046341">
    <property type="entry name" value="SET_dom_sf"/>
</dbReference>
<proteinExistence type="predicted"/>
<sequence length="427" mass="48534">MISNGLFVARARCDIQEGDELTLNHGPHYKEAPREERREYLRKIYISCDCIECGQIEDHWIRHQRVRCEKCLFNPGAPGICPECLQSKELPWEMELLIQQLQDIELQQCKNHIPQVVISGRSVGGLQMSTASGKRKMEMLKFFERLWQLMFVDSLHNVPLFNNLKEQLDCFANEAIRDAIDDVYELLLRCKKIIDTLFPYMSVQVANEYELVVRRTVKYMLPAKFLGGDMRQVHRTTDLARSMIRHAFTILDGHFLYNDDSYFKLVKVESLLRIVETNLRQTGAQEERDLFFTLLGDVKRPKGPVGAGSAGQKKSGGKKQSTNKVVVVAAAKSVKQPEKPQTPTATVLDSYESKSAFLRNSLPNGDLSVATTNGDHESTVLFINEDDQTTTTAEPKKTGGKPEKNVKRKETGAIPKPSRTTKHHRKV</sequence>
<name>A0A1Q3EW76_CULTA</name>
<evidence type="ECO:0008006" key="3">
    <source>
        <dbReference type="Google" id="ProtNLM"/>
    </source>
</evidence>
<feature type="compositionally biased region" description="Low complexity" evidence="1">
    <location>
        <begin position="310"/>
        <end position="323"/>
    </location>
</feature>
<dbReference type="EMBL" id="GFDL01015483">
    <property type="protein sequence ID" value="JAV19562.1"/>
    <property type="molecule type" value="Transcribed_RNA"/>
</dbReference>
<evidence type="ECO:0000256" key="1">
    <source>
        <dbReference type="SAM" id="MobiDB-lite"/>
    </source>
</evidence>
<feature type="region of interest" description="Disordered" evidence="1">
    <location>
        <begin position="384"/>
        <end position="427"/>
    </location>
</feature>
<protein>
    <recommendedName>
        <fullName evidence="3">SET domain-containing protein</fullName>
    </recommendedName>
</protein>
<dbReference type="AlphaFoldDB" id="A0A1Q3EW76"/>
<accession>A0A1Q3EW76</accession>
<dbReference type="Gene3D" id="2.170.270.10">
    <property type="entry name" value="SET domain"/>
    <property type="match status" value="1"/>
</dbReference>
<feature type="compositionally biased region" description="Basic and acidic residues" evidence="1">
    <location>
        <begin position="394"/>
        <end position="411"/>
    </location>
</feature>
<organism evidence="2">
    <name type="scientific">Culex tarsalis</name>
    <name type="common">Encephalitis mosquito</name>
    <dbReference type="NCBI Taxonomy" id="7177"/>
    <lineage>
        <taxon>Eukaryota</taxon>
        <taxon>Metazoa</taxon>
        <taxon>Ecdysozoa</taxon>
        <taxon>Arthropoda</taxon>
        <taxon>Hexapoda</taxon>
        <taxon>Insecta</taxon>
        <taxon>Pterygota</taxon>
        <taxon>Neoptera</taxon>
        <taxon>Endopterygota</taxon>
        <taxon>Diptera</taxon>
        <taxon>Nematocera</taxon>
        <taxon>Culicoidea</taxon>
        <taxon>Culicidae</taxon>
        <taxon>Culicinae</taxon>
        <taxon>Culicini</taxon>
        <taxon>Culex</taxon>
        <taxon>Culex</taxon>
    </lineage>
</organism>
<reference evidence="2" key="1">
    <citation type="submission" date="2017-01" db="EMBL/GenBank/DDBJ databases">
        <title>A deep insight into the sialotranscriptome of adult male and female Cluex tarsalis mosquitoes.</title>
        <authorList>
            <person name="Ribeiro J.M."/>
            <person name="Moreira F."/>
            <person name="Bernard K.A."/>
            <person name="Calvo E."/>
        </authorList>
    </citation>
    <scope>NUCLEOTIDE SEQUENCE</scope>
    <source>
        <strain evidence="2">Kern County</strain>
        <tissue evidence="2">Salivary glands</tissue>
    </source>
</reference>